<feature type="region of interest" description="Disordered" evidence="1">
    <location>
        <begin position="246"/>
        <end position="267"/>
    </location>
</feature>
<proteinExistence type="predicted"/>
<reference evidence="2" key="1">
    <citation type="submission" date="2020-05" db="EMBL/GenBank/DDBJ databases">
        <authorList>
            <person name="Chiriac C."/>
            <person name="Salcher M."/>
            <person name="Ghai R."/>
            <person name="Kavagutti S V."/>
        </authorList>
    </citation>
    <scope>NUCLEOTIDE SEQUENCE</scope>
</reference>
<feature type="compositionally biased region" description="Polar residues" evidence="1">
    <location>
        <begin position="117"/>
        <end position="140"/>
    </location>
</feature>
<gene>
    <name evidence="2" type="ORF">UFOVP1323_4</name>
</gene>
<evidence type="ECO:0000256" key="1">
    <source>
        <dbReference type="SAM" id="MobiDB-lite"/>
    </source>
</evidence>
<protein>
    <submittedName>
        <fullName evidence="2">Uncharacterized protein</fullName>
    </submittedName>
</protein>
<dbReference type="EMBL" id="LR797264">
    <property type="protein sequence ID" value="CAB4197200.1"/>
    <property type="molecule type" value="Genomic_DNA"/>
</dbReference>
<organism evidence="2">
    <name type="scientific">uncultured Caudovirales phage</name>
    <dbReference type="NCBI Taxonomy" id="2100421"/>
    <lineage>
        <taxon>Viruses</taxon>
        <taxon>Duplodnaviria</taxon>
        <taxon>Heunggongvirae</taxon>
        <taxon>Uroviricota</taxon>
        <taxon>Caudoviricetes</taxon>
        <taxon>Peduoviridae</taxon>
        <taxon>Maltschvirus</taxon>
        <taxon>Maltschvirus maltsch</taxon>
    </lineage>
</organism>
<feature type="region of interest" description="Disordered" evidence="1">
    <location>
        <begin position="203"/>
        <end position="228"/>
    </location>
</feature>
<feature type="region of interest" description="Disordered" evidence="1">
    <location>
        <begin position="102"/>
        <end position="140"/>
    </location>
</feature>
<name>A0A6J5RI83_9CAUD</name>
<evidence type="ECO:0000313" key="2">
    <source>
        <dbReference type="EMBL" id="CAB4197200.1"/>
    </source>
</evidence>
<sequence length="283" mass="29548">MNEAEILQILKNNGAPPTPENINRVMQQSGRGTELLGRSLGLQGGMDESGPGMDLMLNKLMKSTSTPAQMPVDHEVAPQAEAPRGRVEVGAPKVVARAPVQGRGIAPNTEPPPGTMPSANTAASSIPSTGSGNNPNVLDGSATRQMATQQQGEYKPAIDWDNLGIGNGLGWLAALLGLSAAAKPGAPPAAPMKQLTYEPKLTDQSGAKMPSGAPEMTNKDAQRTKGMAQTPEEIARLKAEVDAENAAIEASKPTEMGKSVKPKKTGAQETVDAVKQFRKLFAK</sequence>
<accession>A0A6J5RI83</accession>